<comment type="catalytic activity">
    <reaction evidence="9 10">
        <text>guanosine(37) in tRNA + S-adenosyl-L-methionine = N(1)-methylguanosine(37) in tRNA + S-adenosyl-L-homocysteine + H(+)</text>
        <dbReference type="Rhea" id="RHEA:36899"/>
        <dbReference type="Rhea" id="RHEA-COMP:10145"/>
        <dbReference type="Rhea" id="RHEA-COMP:10147"/>
        <dbReference type="ChEBI" id="CHEBI:15378"/>
        <dbReference type="ChEBI" id="CHEBI:57856"/>
        <dbReference type="ChEBI" id="CHEBI:59789"/>
        <dbReference type="ChEBI" id="CHEBI:73542"/>
        <dbReference type="ChEBI" id="CHEBI:74269"/>
        <dbReference type="EC" id="2.1.1.228"/>
    </reaction>
</comment>
<dbReference type="Gene3D" id="3.30.300.110">
    <property type="entry name" value="Met-10+ protein-like domains"/>
    <property type="match status" value="1"/>
</dbReference>
<keyword evidence="7 10" id="KW-0496">Mitochondrion</keyword>
<dbReference type="Pfam" id="PF02475">
    <property type="entry name" value="TRM5-TYW2_MTfase"/>
    <property type="match status" value="1"/>
</dbReference>
<accession>A0A420Y2K3</accession>
<dbReference type="InterPro" id="IPR056743">
    <property type="entry name" value="TRM5-TYW2-like_MTfase"/>
</dbReference>
<dbReference type="InterPro" id="IPR029063">
    <property type="entry name" value="SAM-dependent_MTases_sf"/>
</dbReference>
<reference evidence="12 13" key="1">
    <citation type="submission" date="2018-08" db="EMBL/GenBank/DDBJ databases">
        <title>Draft genome of the lignicolous fungus Coniochaeta pulveracea.</title>
        <authorList>
            <person name="Borstlap C.J."/>
            <person name="De Witt R.N."/>
            <person name="Botha A."/>
            <person name="Volschenk H."/>
        </authorList>
    </citation>
    <scope>NUCLEOTIDE SEQUENCE [LARGE SCALE GENOMIC DNA]</scope>
    <source>
        <strain evidence="12 13">CAB683</strain>
    </source>
</reference>
<evidence type="ECO:0000256" key="10">
    <source>
        <dbReference type="HAMAP-Rule" id="MF_03152"/>
    </source>
</evidence>
<dbReference type="InterPro" id="IPR056744">
    <property type="entry name" value="TRM5/TYW2-like_N"/>
</dbReference>
<dbReference type="AlphaFoldDB" id="A0A420Y2K3"/>
<organism evidence="12 13">
    <name type="scientific">Coniochaeta pulveracea</name>
    <dbReference type="NCBI Taxonomy" id="177199"/>
    <lineage>
        <taxon>Eukaryota</taxon>
        <taxon>Fungi</taxon>
        <taxon>Dikarya</taxon>
        <taxon>Ascomycota</taxon>
        <taxon>Pezizomycotina</taxon>
        <taxon>Sordariomycetes</taxon>
        <taxon>Sordariomycetidae</taxon>
        <taxon>Coniochaetales</taxon>
        <taxon>Coniochaetaceae</taxon>
        <taxon>Coniochaeta</taxon>
    </lineage>
</organism>
<dbReference type="GO" id="GO:0005634">
    <property type="term" value="C:nucleus"/>
    <property type="evidence" value="ECO:0007669"/>
    <property type="project" value="UniProtKB-SubCell"/>
</dbReference>
<dbReference type="EMBL" id="QVQW01000061">
    <property type="protein sequence ID" value="RKU42113.1"/>
    <property type="molecule type" value="Genomic_DNA"/>
</dbReference>
<dbReference type="EC" id="2.1.1.228" evidence="10"/>
<evidence type="ECO:0000256" key="6">
    <source>
        <dbReference type="ARBA" id="ARBA00022694"/>
    </source>
</evidence>
<proteinExistence type="inferred from homology"/>
<dbReference type="InterPro" id="IPR025792">
    <property type="entry name" value="tRNA_Gua_MeTrfase_euk"/>
</dbReference>
<feature type="binding site" evidence="10">
    <location>
        <position position="361"/>
    </location>
    <ligand>
        <name>S-adenosyl-L-methionine</name>
        <dbReference type="ChEBI" id="CHEBI:59789"/>
    </ligand>
</feature>
<keyword evidence="8 10" id="KW-0539">Nucleus</keyword>
<dbReference type="Proteomes" id="UP000275385">
    <property type="component" value="Unassembled WGS sequence"/>
</dbReference>
<dbReference type="SUPFAM" id="SSF53335">
    <property type="entry name" value="S-adenosyl-L-methionine-dependent methyltransferases"/>
    <property type="match status" value="1"/>
</dbReference>
<keyword evidence="13" id="KW-1185">Reference proteome</keyword>
<dbReference type="GO" id="GO:0052906">
    <property type="term" value="F:tRNA (guanine(37)-N1)-methyltransferase activity"/>
    <property type="evidence" value="ECO:0007669"/>
    <property type="project" value="UniProtKB-UniRule"/>
</dbReference>
<dbReference type="Pfam" id="PF25133">
    <property type="entry name" value="TYW2_N_2"/>
    <property type="match status" value="1"/>
</dbReference>
<evidence type="ECO:0000256" key="1">
    <source>
        <dbReference type="ARBA" id="ARBA00009775"/>
    </source>
</evidence>
<comment type="subunit">
    <text evidence="10">Monomer.</text>
</comment>
<evidence type="ECO:0000256" key="4">
    <source>
        <dbReference type="ARBA" id="ARBA00022679"/>
    </source>
</evidence>
<evidence type="ECO:0000256" key="8">
    <source>
        <dbReference type="ARBA" id="ARBA00023242"/>
    </source>
</evidence>
<name>A0A420Y2K3_9PEZI</name>
<comment type="similarity">
    <text evidence="1">Belongs to the class I-like SAM-binding methyltransferase superfamily. TRM5/TYW2 family.</text>
</comment>
<evidence type="ECO:0000256" key="2">
    <source>
        <dbReference type="ARBA" id="ARBA00022490"/>
    </source>
</evidence>
<evidence type="ECO:0000259" key="11">
    <source>
        <dbReference type="PROSITE" id="PS51684"/>
    </source>
</evidence>
<keyword evidence="2 10" id="KW-0963">Cytoplasm</keyword>
<gene>
    <name evidence="10 12" type="primary">TRM5</name>
    <name evidence="12" type="ORF">DL546_002928</name>
</gene>
<feature type="binding site" evidence="10">
    <location>
        <position position="238"/>
    </location>
    <ligand>
        <name>S-adenosyl-L-methionine</name>
        <dbReference type="ChEBI" id="CHEBI:59789"/>
    </ligand>
</feature>
<dbReference type="Gene3D" id="3.40.50.150">
    <property type="entry name" value="Vaccinia Virus protein VP39"/>
    <property type="match status" value="1"/>
</dbReference>
<feature type="binding site" evidence="10">
    <location>
        <begin position="276"/>
        <end position="277"/>
    </location>
    <ligand>
        <name>S-adenosyl-L-methionine</name>
        <dbReference type="ChEBI" id="CHEBI:59789"/>
    </ligand>
</feature>
<keyword evidence="5 10" id="KW-0949">S-adenosyl-L-methionine</keyword>
<evidence type="ECO:0000256" key="9">
    <source>
        <dbReference type="ARBA" id="ARBA00047783"/>
    </source>
</evidence>
<comment type="similarity">
    <text evidence="10">Belongs to the TRM5 / TYW2 family.</text>
</comment>
<dbReference type="PANTHER" id="PTHR23245:SF36">
    <property type="entry name" value="TRNA (GUANINE(37)-N1)-METHYLTRANSFERASE"/>
    <property type="match status" value="1"/>
</dbReference>
<dbReference type="HAMAP" id="MF_03152">
    <property type="entry name" value="TRM5"/>
    <property type="match status" value="1"/>
</dbReference>
<dbReference type="OrthoDB" id="408788at2759"/>
<evidence type="ECO:0000313" key="12">
    <source>
        <dbReference type="EMBL" id="RKU42113.1"/>
    </source>
</evidence>
<dbReference type="GO" id="GO:0005759">
    <property type="term" value="C:mitochondrial matrix"/>
    <property type="evidence" value="ECO:0007669"/>
    <property type="project" value="UniProtKB-SubCell"/>
</dbReference>
<comment type="caution">
    <text evidence="12">The sequence shown here is derived from an EMBL/GenBank/DDBJ whole genome shotgun (WGS) entry which is preliminary data.</text>
</comment>
<comment type="subcellular location">
    <subcellularLocation>
        <location evidence="10">Mitochondrion matrix</location>
    </subcellularLocation>
    <subcellularLocation>
        <location evidence="10">Nucleus</location>
    </subcellularLocation>
    <subcellularLocation>
        <location evidence="10">Cytoplasm</location>
    </subcellularLocation>
    <text evidence="10">Predominantly in the mitochondria and in the nucleus.</text>
</comment>
<dbReference type="PROSITE" id="PS51684">
    <property type="entry name" value="SAM_MT_TRM5_TYW2"/>
    <property type="match status" value="1"/>
</dbReference>
<feature type="binding site" evidence="10">
    <location>
        <begin position="304"/>
        <end position="305"/>
    </location>
    <ligand>
        <name>S-adenosyl-L-methionine</name>
        <dbReference type="ChEBI" id="CHEBI:59789"/>
    </ligand>
</feature>
<dbReference type="STRING" id="177199.A0A420Y2K3"/>
<evidence type="ECO:0000313" key="13">
    <source>
        <dbReference type="Proteomes" id="UP000275385"/>
    </source>
</evidence>
<feature type="domain" description="SAM-dependent methyltransferase TRM5/TYW2-type" evidence="11">
    <location>
        <begin position="147"/>
        <end position="459"/>
    </location>
</feature>
<evidence type="ECO:0000256" key="3">
    <source>
        <dbReference type="ARBA" id="ARBA00022603"/>
    </source>
</evidence>
<keyword evidence="4 10" id="KW-0808">Transferase</keyword>
<sequence>MSGQSEDEMSIFRPSIVRQAGTTLNRALFAKTVDIAAARVNDPRNIAKYRKQLEKEKVILNADRLSAVVNDPDETLAKQGRKCLLLRPGIKPEVTDNWGSTLKEAVQKEELKVMPYELKLDYNYWTYHDVMSSILPEEFHDDIPSGFNSVGHVAHLNLRSRFDPYKKLVAEVLVDKNPLIRTVINKVDNVGAEDVYRTFQYEVLAGPDDMDVEITEGGCTFAFNYAKVYWNSRLETEHRRLVHLFKPGEVLCDVMAGIGPFAVPAGKKGVFVWANDMNPQSFKYLETAIQKNKVGQYVRPFNEDGRTFIHKAADDVLAASLRGEGATIAPKRPSRSKPVAPIAQEPTHIPLPPVISHFVMNLPASAIEFLHRYKGLYAGHEDLFTDGRNKLPLIHVHCFALKSDDEVPLIDICERITAELGVTMHYGSDPEKENEVVIHDVRDVAPAKRMFCATFRLPTEVAFAARD</sequence>
<dbReference type="GO" id="GO:0002939">
    <property type="term" value="P:tRNA N1-guanine methylation"/>
    <property type="evidence" value="ECO:0007669"/>
    <property type="project" value="TreeGrafter"/>
</dbReference>
<dbReference type="InterPro" id="IPR030382">
    <property type="entry name" value="MeTrfase_TRM5/TYW2"/>
</dbReference>
<keyword evidence="6 10" id="KW-0819">tRNA processing</keyword>
<evidence type="ECO:0000256" key="7">
    <source>
        <dbReference type="ARBA" id="ARBA00023128"/>
    </source>
</evidence>
<dbReference type="PANTHER" id="PTHR23245">
    <property type="entry name" value="TRNA METHYLTRANSFERASE"/>
    <property type="match status" value="1"/>
</dbReference>
<comment type="function">
    <text evidence="10">Specifically methylates the N1 position of guanosine-37 in various cytoplasmic and mitochondrial tRNAs. Methylation is not dependent on the nature of the nucleoside 5' of the target nucleoside. This is the first step in the biosynthesis of wybutosine (yW), a modified base adjacent to the anticodon of tRNAs and required for accurate decoding.</text>
</comment>
<protein>
    <recommendedName>
        <fullName evidence="10">tRNA (guanine(37)-N1)-methyltransferase</fullName>
        <ecNumber evidence="10">2.1.1.228</ecNumber>
    </recommendedName>
    <alternativeName>
        <fullName evidence="10">M1G-methyltransferase</fullName>
    </alternativeName>
    <alternativeName>
        <fullName evidence="10">tRNA [GM37] methyltransferase</fullName>
    </alternativeName>
    <alternativeName>
        <fullName evidence="10">tRNA methyltransferase 5</fullName>
    </alternativeName>
</protein>
<evidence type="ECO:0000256" key="5">
    <source>
        <dbReference type="ARBA" id="ARBA00022691"/>
    </source>
</evidence>
<dbReference type="FunFam" id="3.30.300.110:FF:000001">
    <property type="entry name" value="tRNA (guanine(37)-N1)-methyltransferase"/>
    <property type="match status" value="1"/>
</dbReference>
<dbReference type="GO" id="GO:0070901">
    <property type="term" value="P:mitochondrial tRNA methylation"/>
    <property type="evidence" value="ECO:0007669"/>
    <property type="project" value="TreeGrafter"/>
</dbReference>
<keyword evidence="3 10" id="KW-0489">Methyltransferase</keyword>